<organism evidence="2 3">
    <name type="scientific">Escherichia coli</name>
    <dbReference type="NCBI Taxonomy" id="562"/>
    <lineage>
        <taxon>Bacteria</taxon>
        <taxon>Pseudomonadati</taxon>
        <taxon>Pseudomonadota</taxon>
        <taxon>Gammaproteobacteria</taxon>
        <taxon>Enterobacterales</taxon>
        <taxon>Enterobacteriaceae</taxon>
        <taxon>Escherichia</taxon>
    </lineage>
</organism>
<name>A0A2X3K7G8_ECOLX</name>
<keyword evidence="1" id="KW-0812">Transmembrane</keyword>
<evidence type="ECO:0000313" key="3">
    <source>
        <dbReference type="Proteomes" id="UP000250991"/>
    </source>
</evidence>
<feature type="transmembrane region" description="Helical" evidence="1">
    <location>
        <begin position="71"/>
        <end position="90"/>
    </location>
</feature>
<dbReference type="AlphaFoldDB" id="A0A2X3K7G8"/>
<reference evidence="2 3" key="1">
    <citation type="submission" date="2018-06" db="EMBL/GenBank/DDBJ databases">
        <authorList>
            <consortium name="Pathogen Informatics"/>
            <person name="Doyle S."/>
        </authorList>
    </citation>
    <scope>NUCLEOTIDE SEQUENCE [LARGE SCALE GENOMIC DNA]</scope>
    <source>
        <strain evidence="2 3">NCTC8009</strain>
    </source>
</reference>
<dbReference type="Proteomes" id="UP000250991">
    <property type="component" value="Unassembled WGS sequence"/>
</dbReference>
<evidence type="ECO:0000256" key="1">
    <source>
        <dbReference type="SAM" id="Phobius"/>
    </source>
</evidence>
<keyword evidence="1" id="KW-1133">Transmembrane helix</keyword>
<evidence type="ECO:0000313" key="2">
    <source>
        <dbReference type="EMBL" id="SQD02355.1"/>
    </source>
</evidence>
<keyword evidence="1" id="KW-0472">Membrane</keyword>
<gene>
    <name evidence="2" type="primary">yfcJ_1</name>
    <name evidence="2" type="ORF">NCTC8009_02809</name>
</gene>
<dbReference type="InterPro" id="IPR036259">
    <property type="entry name" value="MFS_trans_sf"/>
</dbReference>
<dbReference type="SUPFAM" id="SSF103473">
    <property type="entry name" value="MFS general substrate transporter"/>
    <property type="match status" value="1"/>
</dbReference>
<feature type="transmembrane region" description="Helical" evidence="1">
    <location>
        <begin position="97"/>
        <end position="118"/>
    </location>
</feature>
<accession>A0A2X3K7G8</accession>
<sequence>MAIYGALAVGAPLGLLIHSHYGFAALAITTMVLPLLAWACNGTVRKVPALAGERPSLWSVVGFIWKPGLGLALQGVGFAVIGTFVSLYFASKGWAMAGFTLTAFGGAFVVMRVMFGWMPDVLAA</sequence>
<protein>
    <submittedName>
        <fullName evidence="2">Major facilitator superfamily protein</fullName>
    </submittedName>
</protein>
<proteinExistence type="predicted"/>
<dbReference type="EMBL" id="UARW01000010">
    <property type="protein sequence ID" value="SQD02355.1"/>
    <property type="molecule type" value="Genomic_DNA"/>
</dbReference>